<keyword evidence="3" id="KW-1185">Reference proteome</keyword>
<gene>
    <name evidence="1" type="ORF">AVEN_261256_1</name>
    <name evidence="2" type="ORF">AVEN_78394_1</name>
</gene>
<evidence type="ECO:0000313" key="2">
    <source>
        <dbReference type="EMBL" id="GBN90050.1"/>
    </source>
</evidence>
<dbReference type="EMBL" id="BGPR01023122">
    <property type="protein sequence ID" value="GBN90050.1"/>
    <property type="molecule type" value="Genomic_DNA"/>
</dbReference>
<accession>A0A4Y2SS67</accession>
<dbReference type="EMBL" id="BGPR01023121">
    <property type="protein sequence ID" value="GBN90049.1"/>
    <property type="molecule type" value="Genomic_DNA"/>
</dbReference>
<sequence length="103" mass="12060">MVVEAFVQSVNQSIETGIEEISVHVTETLHNSFLNFGIDSEMMTCQELLPMVRRDENHLVRERLGELPLNFDHVKNRLELTIYSEDSALRDFRGPTRNCRRRK</sequence>
<reference evidence="1 3" key="1">
    <citation type="journal article" date="2019" name="Sci. Rep.">
        <title>Orb-weaving spider Araneus ventricosus genome elucidates the spidroin gene catalogue.</title>
        <authorList>
            <person name="Kono N."/>
            <person name="Nakamura H."/>
            <person name="Ohtoshi R."/>
            <person name="Moran D.A.P."/>
            <person name="Shinohara A."/>
            <person name="Yoshida Y."/>
            <person name="Fujiwara M."/>
            <person name="Mori M."/>
            <person name="Tomita M."/>
            <person name="Arakawa K."/>
        </authorList>
    </citation>
    <scope>NUCLEOTIDE SEQUENCE [LARGE SCALE GENOMIC DNA]</scope>
</reference>
<evidence type="ECO:0000313" key="1">
    <source>
        <dbReference type="EMBL" id="GBN90049.1"/>
    </source>
</evidence>
<dbReference type="Proteomes" id="UP000499080">
    <property type="component" value="Unassembled WGS sequence"/>
</dbReference>
<evidence type="ECO:0000313" key="3">
    <source>
        <dbReference type="Proteomes" id="UP000499080"/>
    </source>
</evidence>
<comment type="caution">
    <text evidence="1">The sequence shown here is derived from an EMBL/GenBank/DDBJ whole genome shotgun (WGS) entry which is preliminary data.</text>
</comment>
<protein>
    <submittedName>
        <fullName evidence="1">Uncharacterized protein</fullName>
    </submittedName>
</protein>
<name>A0A4Y2SS67_ARAVE</name>
<proteinExistence type="predicted"/>
<organism evidence="1 3">
    <name type="scientific">Araneus ventricosus</name>
    <name type="common">Orbweaver spider</name>
    <name type="synonym">Epeira ventricosa</name>
    <dbReference type="NCBI Taxonomy" id="182803"/>
    <lineage>
        <taxon>Eukaryota</taxon>
        <taxon>Metazoa</taxon>
        <taxon>Ecdysozoa</taxon>
        <taxon>Arthropoda</taxon>
        <taxon>Chelicerata</taxon>
        <taxon>Arachnida</taxon>
        <taxon>Araneae</taxon>
        <taxon>Araneomorphae</taxon>
        <taxon>Entelegynae</taxon>
        <taxon>Araneoidea</taxon>
        <taxon>Araneidae</taxon>
        <taxon>Araneus</taxon>
    </lineage>
</organism>
<dbReference type="AlphaFoldDB" id="A0A4Y2SS67"/>